<feature type="compositionally biased region" description="Basic and acidic residues" evidence="4">
    <location>
        <begin position="1"/>
        <end position="11"/>
    </location>
</feature>
<protein>
    <recommendedName>
        <fullName evidence="5">HMG box domain-containing protein</fullName>
    </recommendedName>
</protein>
<dbReference type="InterPro" id="IPR009071">
    <property type="entry name" value="HMG_box_dom"/>
</dbReference>
<dbReference type="SMART" id="SM00398">
    <property type="entry name" value="HMG"/>
    <property type="match status" value="1"/>
</dbReference>
<evidence type="ECO:0000313" key="7">
    <source>
        <dbReference type="Proteomes" id="UP000290288"/>
    </source>
</evidence>
<organism evidence="6 7">
    <name type="scientific">Candolleomyces aberdarensis</name>
    <dbReference type="NCBI Taxonomy" id="2316362"/>
    <lineage>
        <taxon>Eukaryota</taxon>
        <taxon>Fungi</taxon>
        <taxon>Dikarya</taxon>
        <taxon>Basidiomycota</taxon>
        <taxon>Agaricomycotina</taxon>
        <taxon>Agaricomycetes</taxon>
        <taxon>Agaricomycetidae</taxon>
        <taxon>Agaricales</taxon>
        <taxon>Agaricineae</taxon>
        <taxon>Psathyrellaceae</taxon>
        <taxon>Candolleomyces</taxon>
    </lineage>
</organism>
<gene>
    <name evidence="6" type="ORF">EST38_g4398</name>
</gene>
<keyword evidence="7" id="KW-1185">Reference proteome</keyword>
<feature type="region of interest" description="Disordered" evidence="4">
    <location>
        <begin position="202"/>
        <end position="261"/>
    </location>
</feature>
<dbReference type="GO" id="GO:0005634">
    <property type="term" value="C:nucleus"/>
    <property type="evidence" value="ECO:0007669"/>
    <property type="project" value="UniProtKB-UniRule"/>
</dbReference>
<feature type="compositionally biased region" description="Pro residues" evidence="4">
    <location>
        <begin position="75"/>
        <end position="84"/>
    </location>
</feature>
<dbReference type="STRING" id="2316362.A0A4Q2DRC7"/>
<dbReference type="InterPro" id="IPR050140">
    <property type="entry name" value="SRY-related_HMG-box_TF-like"/>
</dbReference>
<sequence>MPALRTRDTSRSLEVTTDAPAPPSLAIISPTPRAFAFPISHNLSDSPYSSPSSSPFEPDRNTFTLHSNPTTVSIPSPPSPPLFAQPPYNRSYTPDSLRSSSPTPSHKRRKSSCSSDSSERRPKKGDEDYIKRPENAFILFRRKCCEDRQQAAEEAAQMADGPLKKQRQADLSKTISQQWKSLASEERAYWESLAKEKKKEHEQMYPNYVYRPQRSKDKDGRSKKKSTSKRRGDETEHTVSFVVPVAPRQHHGRSASAPTPPPYQAIKIPQVYHLAPGSAPTSPSLLPMISKQSTQHSELSNGFDFLPTTSYVPPAFATGGPMDPIYTSPEFLRGMFTVPGQVRKAGPSPLQQIAMSQEANGLAPSPLSLITPPSSVSSGSSSPSSPSTAGPFTPSSAPLPHSFLAMPNHDFDSFLENSSASSQSQAELDLQAEMQLQHDFSQFTWGWSNTHSTLDNNWDVNSIPSALLGEQPGMGLGGSKFSVDDPLGSTGLEFGTDFAQALEASYSDPTLISGYDDLLAGTAFTA</sequence>
<keyword evidence="1 3" id="KW-0238">DNA-binding</keyword>
<dbReference type="GO" id="GO:0030154">
    <property type="term" value="P:cell differentiation"/>
    <property type="evidence" value="ECO:0007669"/>
    <property type="project" value="TreeGrafter"/>
</dbReference>
<evidence type="ECO:0000259" key="5">
    <source>
        <dbReference type="PROSITE" id="PS50118"/>
    </source>
</evidence>
<feature type="compositionally biased region" description="Polar residues" evidence="4">
    <location>
        <begin position="88"/>
        <end position="104"/>
    </location>
</feature>
<proteinExistence type="predicted"/>
<evidence type="ECO:0000256" key="2">
    <source>
        <dbReference type="ARBA" id="ARBA00023163"/>
    </source>
</evidence>
<dbReference type="AlphaFoldDB" id="A0A4Q2DRC7"/>
<dbReference type="Proteomes" id="UP000290288">
    <property type="component" value="Unassembled WGS sequence"/>
</dbReference>
<dbReference type="PANTHER" id="PTHR10270:SF161">
    <property type="entry name" value="SEX-DETERMINING REGION Y PROTEIN"/>
    <property type="match status" value="1"/>
</dbReference>
<dbReference type="Pfam" id="PF00505">
    <property type="entry name" value="HMG_box"/>
    <property type="match status" value="1"/>
</dbReference>
<evidence type="ECO:0000256" key="1">
    <source>
        <dbReference type="ARBA" id="ARBA00023125"/>
    </source>
</evidence>
<feature type="region of interest" description="Disordered" evidence="4">
    <location>
        <begin position="1"/>
        <end position="132"/>
    </location>
</feature>
<accession>A0A4Q2DRC7</accession>
<feature type="compositionally biased region" description="Low complexity" evidence="4">
    <location>
        <begin position="44"/>
        <end position="55"/>
    </location>
</feature>
<dbReference type="PANTHER" id="PTHR10270">
    <property type="entry name" value="SOX TRANSCRIPTION FACTOR"/>
    <property type="match status" value="1"/>
</dbReference>
<name>A0A4Q2DRC7_9AGAR</name>
<evidence type="ECO:0000256" key="3">
    <source>
        <dbReference type="PROSITE-ProRule" id="PRU00267"/>
    </source>
</evidence>
<keyword evidence="3" id="KW-0539">Nucleus</keyword>
<dbReference type="PROSITE" id="PS50118">
    <property type="entry name" value="HMG_BOX_2"/>
    <property type="match status" value="1"/>
</dbReference>
<dbReference type="OrthoDB" id="6247875at2759"/>
<dbReference type="CDD" id="cd01389">
    <property type="entry name" value="HMG-box_ROX1-like"/>
    <property type="match status" value="1"/>
</dbReference>
<dbReference type="GO" id="GO:0000978">
    <property type="term" value="F:RNA polymerase II cis-regulatory region sequence-specific DNA binding"/>
    <property type="evidence" value="ECO:0007669"/>
    <property type="project" value="TreeGrafter"/>
</dbReference>
<dbReference type="SUPFAM" id="SSF47095">
    <property type="entry name" value="HMG-box"/>
    <property type="match status" value="1"/>
</dbReference>
<comment type="caution">
    <text evidence="6">The sequence shown here is derived from an EMBL/GenBank/DDBJ whole genome shotgun (WGS) entry which is preliminary data.</text>
</comment>
<evidence type="ECO:0000313" key="6">
    <source>
        <dbReference type="EMBL" id="RXW21455.1"/>
    </source>
</evidence>
<keyword evidence="2" id="KW-0804">Transcription</keyword>
<dbReference type="EMBL" id="SDEE01000107">
    <property type="protein sequence ID" value="RXW21455.1"/>
    <property type="molecule type" value="Genomic_DNA"/>
</dbReference>
<feature type="domain" description="HMG box" evidence="5">
    <location>
        <begin position="130"/>
        <end position="209"/>
    </location>
</feature>
<feature type="compositionally biased region" description="Basic and acidic residues" evidence="4">
    <location>
        <begin position="117"/>
        <end position="132"/>
    </location>
</feature>
<dbReference type="Gene3D" id="1.10.30.10">
    <property type="entry name" value="High mobility group box domain"/>
    <property type="match status" value="1"/>
</dbReference>
<feature type="compositionally biased region" description="Low complexity" evidence="4">
    <location>
        <begin position="362"/>
        <end position="398"/>
    </location>
</feature>
<evidence type="ECO:0000256" key="4">
    <source>
        <dbReference type="SAM" id="MobiDB-lite"/>
    </source>
</evidence>
<dbReference type="InterPro" id="IPR036910">
    <property type="entry name" value="HMG_box_dom_sf"/>
</dbReference>
<reference evidence="6 7" key="1">
    <citation type="submission" date="2019-01" db="EMBL/GenBank/DDBJ databases">
        <title>Draft genome sequence of Psathyrella aberdarensis IHI B618.</title>
        <authorList>
            <person name="Buettner E."/>
            <person name="Kellner H."/>
        </authorList>
    </citation>
    <scope>NUCLEOTIDE SEQUENCE [LARGE SCALE GENOMIC DNA]</scope>
    <source>
        <strain evidence="6 7">IHI B618</strain>
    </source>
</reference>
<feature type="DNA-binding region" description="HMG box" evidence="3">
    <location>
        <begin position="130"/>
        <end position="209"/>
    </location>
</feature>
<feature type="region of interest" description="Disordered" evidence="4">
    <location>
        <begin position="362"/>
        <end position="401"/>
    </location>
</feature>
<dbReference type="GO" id="GO:0001228">
    <property type="term" value="F:DNA-binding transcription activator activity, RNA polymerase II-specific"/>
    <property type="evidence" value="ECO:0007669"/>
    <property type="project" value="TreeGrafter"/>
</dbReference>